<feature type="compositionally biased region" description="Low complexity" evidence="11">
    <location>
        <begin position="196"/>
        <end position="213"/>
    </location>
</feature>
<reference evidence="12 13" key="1">
    <citation type="journal article" date="2024" name="bioRxiv">
        <title>Comparative genomics of Cryptococcus and Kwoniella reveals pathogenesis evolution and contrasting karyotype dynamics via intercentromeric recombination or chromosome fusion.</title>
        <authorList>
            <person name="Coelho M.A."/>
            <person name="David-Palma M."/>
            <person name="Shea T."/>
            <person name="Bowers K."/>
            <person name="McGinley-Smith S."/>
            <person name="Mohammad A.W."/>
            <person name="Gnirke A."/>
            <person name="Yurkov A.M."/>
            <person name="Nowrousian M."/>
            <person name="Sun S."/>
            <person name="Cuomo C.A."/>
            <person name="Heitman J."/>
        </authorList>
    </citation>
    <scope>NUCLEOTIDE SEQUENCE [LARGE SCALE GENOMIC DNA]</scope>
    <source>
        <strain evidence="12 13">CBS 13917</strain>
    </source>
</reference>
<feature type="compositionally biased region" description="Polar residues" evidence="11">
    <location>
        <begin position="278"/>
        <end position="296"/>
    </location>
</feature>
<comment type="caution">
    <text evidence="12">The sequence shown here is derived from an EMBL/GenBank/DDBJ whole genome shotgun (WGS) entry which is preliminary data.</text>
</comment>
<dbReference type="AlphaFoldDB" id="A0AAW0YWW0"/>
<evidence type="ECO:0000256" key="6">
    <source>
        <dbReference type="ARBA" id="ARBA00023015"/>
    </source>
</evidence>
<keyword evidence="5" id="KW-0156">Chromatin regulator</keyword>
<dbReference type="RefSeq" id="XP_066801392.1">
    <property type="nucleotide sequence ID" value="XM_066947933.1"/>
</dbReference>
<dbReference type="Pfam" id="PF08209">
    <property type="entry name" value="Sgf11"/>
    <property type="match status" value="1"/>
</dbReference>
<keyword evidence="9" id="KW-0539">Nucleus</keyword>
<evidence type="ECO:0000313" key="13">
    <source>
        <dbReference type="Proteomes" id="UP001388673"/>
    </source>
</evidence>
<keyword evidence="8" id="KW-0804">Transcription</keyword>
<feature type="compositionally biased region" description="Gly residues" evidence="11">
    <location>
        <begin position="115"/>
        <end position="128"/>
    </location>
</feature>
<accession>A0AAW0YWW0</accession>
<dbReference type="Gene3D" id="3.30.160.60">
    <property type="entry name" value="Classic Zinc Finger"/>
    <property type="match status" value="1"/>
</dbReference>
<evidence type="ECO:0000256" key="11">
    <source>
        <dbReference type="SAM" id="MobiDB-lite"/>
    </source>
</evidence>
<evidence type="ECO:0000256" key="9">
    <source>
        <dbReference type="ARBA" id="ARBA00023242"/>
    </source>
</evidence>
<proteinExistence type="inferred from homology"/>
<organism evidence="12 13">
    <name type="scientific">Kwoniella newhampshirensis</name>
    <dbReference type="NCBI Taxonomy" id="1651941"/>
    <lineage>
        <taxon>Eukaryota</taxon>
        <taxon>Fungi</taxon>
        <taxon>Dikarya</taxon>
        <taxon>Basidiomycota</taxon>
        <taxon>Agaricomycotina</taxon>
        <taxon>Tremellomycetes</taxon>
        <taxon>Tremellales</taxon>
        <taxon>Cryptococcaceae</taxon>
        <taxon>Kwoniella</taxon>
    </lineage>
</organism>
<dbReference type="PANTHER" id="PTHR46367:SF1">
    <property type="entry name" value="ATAXIN-7-LIKE PROTEIN 3"/>
    <property type="match status" value="1"/>
</dbReference>
<dbReference type="GO" id="GO:0008270">
    <property type="term" value="F:zinc ion binding"/>
    <property type="evidence" value="ECO:0007669"/>
    <property type="project" value="UniProtKB-KW"/>
</dbReference>
<dbReference type="GO" id="GO:0006325">
    <property type="term" value="P:chromatin organization"/>
    <property type="evidence" value="ECO:0007669"/>
    <property type="project" value="UniProtKB-KW"/>
</dbReference>
<feature type="region of interest" description="Disordered" evidence="11">
    <location>
        <begin position="62"/>
        <end position="128"/>
    </location>
</feature>
<dbReference type="EMBL" id="JBCAWK010000009">
    <property type="protein sequence ID" value="KAK8849504.1"/>
    <property type="molecule type" value="Genomic_DNA"/>
</dbReference>
<sequence length="343" mass="34616">MGDRAQEIRQAASAVFDEMVNDMILSTAMAAHREIKRGRVICGTCGTRCRTHFPLRSLTAAASSSTSSTLQVPDGPSTSTSTTRTASPQSSSFDGNGTNAQSSSRTAGYPVGPERGTGGATGVGSGSGRVDGSGNAFFDCLVCGRSISSNRYAPHLSGCLGLNGSTRRGAARNAAVKARLGNNDRSSPSPYFQGQSAASDNGDWGSDGDSVSGSKKRKMLNGNGSATKRGGSPSKVPLAKKSKLGSAAGSATSTPTFQRQALPPSKLGRPPTNRALVAQTSSPAFSPTKSVISIATSDDGDDESIGGGMTGAKTLPGMGAGSGMGEAEVVPGDESSEGADDDY</sequence>
<evidence type="ECO:0000256" key="3">
    <source>
        <dbReference type="ARBA" id="ARBA00022771"/>
    </source>
</evidence>
<dbReference type="GO" id="GO:0000124">
    <property type="term" value="C:SAGA complex"/>
    <property type="evidence" value="ECO:0007669"/>
    <property type="project" value="TreeGrafter"/>
</dbReference>
<feature type="compositionally biased region" description="Polar residues" evidence="11">
    <location>
        <begin position="183"/>
        <end position="195"/>
    </location>
</feature>
<dbReference type="InterPro" id="IPR013246">
    <property type="entry name" value="SAGA_su_Sgf11"/>
</dbReference>
<comment type="subcellular location">
    <subcellularLocation>
        <location evidence="1 10">Nucleus</location>
    </subcellularLocation>
</comment>
<comment type="similarity">
    <text evidence="10">Belongs to the SGF11 family.</text>
</comment>
<dbReference type="GeneID" id="92182096"/>
<evidence type="ECO:0000256" key="2">
    <source>
        <dbReference type="ARBA" id="ARBA00022723"/>
    </source>
</evidence>
<keyword evidence="3" id="KW-0863">Zinc-finger</keyword>
<evidence type="ECO:0000256" key="1">
    <source>
        <dbReference type="ARBA" id="ARBA00004123"/>
    </source>
</evidence>
<evidence type="ECO:0000256" key="10">
    <source>
        <dbReference type="RuleBase" id="RU261113"/>
    </source>
</evidence>
<keyword evidence="6" id="KW-0805">Transcription regulation</keyword>
<dbReference type="GO" id="GO:0003713">
    <property type="term" value="F:transcription coactivator activity"/>
    <property type="evidence" value="ECO:0007669"/>
    <property type="project" value="TreeGrafter"/>
</dbReference>
<keyword evidence="4" id="KW-0862">Zinc</keyword>
<keyword evidence="7 10" id="KW-0010">Activator</keyword>
<name>A0AAW0YWW0_9TREE</name>
<dbReference type="InterPro" id="IPR051078">
    <property type="entry name" value="SGF11"/>
</dbReference>
<keyword evidence="2" id="KW-0479">Metal-binding</keyword>
<evidence type="ECO:0000256" key="7">
    <source>
        <dbReference type="ARBA" id="ARBA00023159"/>
    </source>
</evidence>
<dbReference type="GO" id="GO:0071819">
    <property type="term" value="C:DUBm complex"/>
    <property type="evidence" value="ECO:0007669"/>
    <property type="project" value="TreeGrafter"/>
</dbReference>
<dbReference type="PANTHER" id="PTHR46367">
    <property type="entry name" value="ATAXIN-7-LIKE PROTEIN 3"/>
    <property type="match status" value="1"/>
</dbReference>
<dbReference type="GO" id="GO:0006357">
    <property type="term" value="P:regulation of transcription by RNA polymerase II"/>
    <property type="evidence" value="ECO:0007669"/>
    <property type="project" value="TreeGrafter"/>
</dbReference>
<evidence type="ECO:0000256" key="5">
    <source>
        <dbReference type="ARBA" id="ARBA00022853"/>
    </source>
</evidence>
<gene>
    <name evidence="12" type="ORF">IAR55_004838</name>
</gene>
<dbReference type="KEGG" id="kne:92182096"/>
<evidence type="ECO:0000256" key="4">
    <source>
        <dbReference type="ARBA" id="ARBA00022833"/>
    </source>
</evidence>
<keyword evidence="13" id="KW-1185">Reference proteome</keyword>
<evidence type="ECO:0000313" key="12">
    <source>
        <dbReference type="EMBL" id="KAK8849504.1"/>
    </source>
</evidence>
<feature type="compositionally biased region" description="Polar residues" evidence="11">
    <location>
        <begin position="93"/>
        <end position="106"/>
    </location>
</feature>
<feature type="compositionally biased region" description="Low complexity" evidence="11">
    <location>
        <begin position="77"/>
        <end position="92"/>
    </location>
</feature>
<evidence type="ECO:0000256" key="8">
    <source>
        <dbReference type="ARBA" id="ARBA00023163"/>
    </source>
</evidence>
<dbReference type="Proteomes" id="UP001388673">
    <property type="component" value="Unassembled WGS sequence"/>
</dbReference>
<feature type="region of interest" description="Disordered" evidence="11">
    <location>
        <begin position="179"/>
        <end position="343"/>
    </location>
</feature>
<feature type="compositionally biased region" description="Polar residues" evidence="11">
    <location>
        <begin position="249"/>
        <end position="259"/>
    </location>
</feature>
<protein>
    <recommendedName>
        <fullName evidence="10">SAGA-associated factor 11</fullName>
    </recommendedName>
</protein>
<feature type="compositionally biased region" description="Acidic residues" evidence="11">
    <location>
        <begin position="334"/>
        <end position="343"/>
    </location>
</feature>